<dbReference type="PANTHER" id="PTHR43479:SF11">
    <property type="entry name" value="ACREF_ENVCD OPERON REPRESSOR-RELATED"/>
    <property type="match status" value="1"/>
</dbReference>
<feature type="domain" description="HTH tetR-type" evidence="3">
    <location>
        <begin position="16"/>
        <end position="76"/>
    </location>
</feature>
<evidence type="ECO:0000259" key="3">
    <source>
        <dbReference type="PROSITE" id="PS50977"/>
    </source>
</evidence>
<dbReference type="EMBL" id="MWWY01000026">
    <property type="protein sequence ID" value="OZG63915.1"/>
    <property type="molecule type" value="Genomic_DNA"/>
</dbReference>
<dbReference type="PRINTS" id="PR00455">
    <property type="entry name" value="HTHTETR"/>
</dbReference>
<dbReference type="PANTHER" id="PTHR43479">
    <property type="entry name" value="ACREF/ENVCD OPERON REPRESSOR-RELATED"/>
    <property type="match status" value="1"/>
</dbReference>
<dbReference type="OrthoDB" id="3196926at2"/>
<dbReference type="AlphaFoldDB" id="A0A261FY67"/>
<dbReference type="Pfam" id="PF00440">
    <property type="entry name" value="TetR_N"/>
    <property type="match status" value="1"/>
</dbReference>
<organism evidence="4 5">
    <name type="scientific">Bifidobacterium hapali</name>
    <dbReference type="NCBI Taxonomy" id="1630172"/>
    <lineage>
        <taxon>Bacteria</taxon>
        <taxon>Bacillati</taxon>
        <taxon>Actinomycetota</taxon>
        <taxon>Actinomycetes</taxon>
        <taxon>Bifidobacteriales</taxon>
        <taxon>Bifidobacteriaceae</taxon>
        <taxon>Bifidobacterium</taxon>
    </lineage>
</organism>
<evidence type="ECO:0000313" key="5">
    <source>
        <dbReference type="Proteomes" id="UP000216074"/>
    </source>
</evidence>
<dbReference type="Proteomes" id="UP000216074">
    <property type="component" value="Unassembled WGS sequence"/>
</dbReference>
<evidence type="ECO:0000313" key="4">
    <source>
        <dbReference type="EMBL" id="OZG63915.1"/>
    </source>
</evidence>
<dbReference type="SUPFAM" id="SSF46689">
    <property type="entry name" value="Homeodomain-like"/>
    <property type="match status" value="1"/>
</dbReference>
<name>A0A261FY67_9BIFI</name>
<dbReference type="InterPro" id="IPR050624">
    <property type="entry name" value="HTH-type_Tx_Regulator"/>
</dbReference>
<evidence type="ECO:0000256" key="1">
    <source>
        <dbReference type="ARBA" id="ARBA00023125"/>
    </source>
</evidence>
<accession>A0A261FY67</accession>
<sequence length="201" mass="22682">MTSRQTVTANDMTRGDARRAQIVRAAREACLDTGFAKLTISDIAERAGMTRSLFYHYFTDKGEVADAVIDDTISTMLTKLQQWNAERELGNISKALDDIVRLTRTIIADEGPFSAKLMQSGNAELYIRFIDRAADRIADYFCETTVRDFEKLHGLPIRNIHESFYTLIVGLISLIRLHPETPDVVIRQVAAQTLHIDGYLD</sequence>
<feature type="DNA-binding region" description="H-T-H motif" evidence="2">
    <location>
        <begin position="39"/>
        <end position="58"/>
    </location>
</feature>
<gene>
    <name evidence="4" type="ORF">BHAP_1418</name>
</gene>
<keyword evidence="5" id="KW-1185">Reference proteome</keyword>
<reference evidence="4 5" key="1">
    <citation type="journal article" date="2017" name="BMC Genomics">
        <title>Comparative genomic and phylogenomic analyses of the Bifidobacteriaceae family.</title>
        <authorList>
            <person name="Lugli G.A."/>
            <person name="Milani C."/>
            <person name="Turroni F."/>
            <person name="Duranti S."/>
            <person name="Mancabelli L."/>
            <person name="Mangifesta M."/>
            <person name="Ferrario C."/>
            <person name="Modesto M."/>
            <person name="Mattarelli P."/>
            <person name="Jiri K."/>
            <person name="van Sinderen D."/>
            <person name="Ventura M."/>
        </authorList>
    </citation>
    <scope>NUCLEOTIDE SEQUENCE [LARGE SCALE GENOMIC DNA]</scope>
    <source>
        <strain evidence="4 5">DSM 100202</strain>
    </source>
</reference>
<comment type="caution">
    <text evidence="4">The sequence shown here is derived from an EMBL/GenBank/DDBJ whole genome shotgun (WGS) entry which is preliminary data.</text>
</comment>
<dbReference type="Gene3D" id="1.10.357.10">
    <property type="entry name" value="Tetracycline Repressor, domain 2"/>
    <property type="match status" value="1"/>
</dbReference>
<dbReference type="RefSeq" id="WP_094730031.1">
    <property type="nucleotide sequence ID" value="NZ_MWWY01000026.1"/>
</dbReference>
<proteinExistence type="predicted"/>
<dbReference type="PROSITE" id="PS50977">
    <property type="entry name" value="HTH_TETR_2"/>
    <property type="match status" value="1"/>
</dbReference>
<evidence type="ECO:0000256" key="2">
    <source>
        <dbReference type="PROSITE-ProRule" id="PRU00335"/>
    </source>
</evidence>
<dbReference type="InterPro" id="IPR001647">
    <property type="entry name" value="HTH_TetR"/>
</dbReference>
<dbReference type="InterPro" id="IPR009057">
    <property type="entry name" value="Homeodomain-like_sf"/>
</dbReference>
<dbReference type="GO" id="GO:0003677">
    <property type="term" value="F:DNA binding"/>
    <property type="evidence" value="ECO:0007669"/>
    <property type="project" value="UniProtKB-UniRule"/>
</dbReference>
<protein>
    <submittedName>
        <fullName evidence="4">AcrR family transcriptional regulator</fullName>
    </submittedName>
</protein>
<keyword evidence="1 2" id="KW-0238">DNA-binding</keyword>